<accession>A0A0D0KFN3</accession>
<organism evidence="1 2">
    <name type="scientific">Agrobacterium tumefaciens</name>
    <dbReference type="NCBI Taxonomy" id="358"/>
    <lineage>
        <taxon>Bacteria</taxon>
        <taxon>Pseudomonadati</taxon>
        <taxon>Pseudomonadota</taxon>
        <taxon>Alphaproteobacteria</taxon>
        <taxon>Hyphomicrobiales</taxon>
        <taxon>Rhizobiaceae</taxon>
        <taxon>Rhizobium/Agrobacterium group</taxon>
        <taxon>Agrobacterium</taxon>
        <taxon>Agrobacterium tumefaciens complex</taxon>
    </lineage>
</organism>
<dbReference type="GO" id="GO:0006355">
    <property type="term" value="P:regulation of DNA-templated transcription"/>
    <property type="evidence" value="ECO:0007669"/>
    <property type="project" value="InterPro"/>
</dbReference>
<reference evidence="1 2" key="1">
    <citation type="submission" date="2014-12" db="EMBL/GenBank/DDBJ databases">
        <title>16Stimator: statistical estimation of ribosomal gene copy numbers from draft genome assemblies.</title>
        <authorList>
            <person name="Perisin M.A."/>
            <person name="Vetter M."/>
            <person name="Gilbert J.A."/>
            <person name="Bergelson J."/>
        </authorList>
    </citation>
    <scope>NUCLEOTIDE SEQUENCE [LARGE SCALE GENOMIC DNA]</scope>
    <source>
        <strain evidence="1 2">MEJ076</strain>
    </source>
</reference>
<dbReference type="InterPro" id="IPR013321">
    <property type="entry name" value="Arc_rbn_hlx_hlx"/>
</dbReference>
<evidence type="ECO:0000313" key="2">
    <source>
        <dbReference type="Proteomes" id="UP000035017"/>
    </source>
</evidence>
<dbReference type="Proteomes" id="UP000035017">
    <property type="component" value="Unassembled WGS sequence"/>
</dbReference>
<sequence>MVEKVSAPARKNRADGIRTLRGNRKTSSATLFNVSLDEPTKNRLELASFENKVKQTVIVRAAIDEFLKKNGY</sequence>
<protein>
    <submittedName>
        <fullName evidence="1">Uncharacterized protein</fullName>
    </submittedName>
</protein>
<dbReference type="AlphaFoldDB" id="A0A0D0KFN3"/>
<dbReference type="EMBL" id="JXQV01000045">
    <property type="protein sequence ID" value="KIP98115.1"/>
    <property type="molecule type" value="Genomic_DNA"/>
</dbReference>
<evidence type="ECO:0000313" key="1">
    <source>
        <dbReference type="EMBL" id="KIP98115.1"/>
    </source>
</evidence>
<dbReference type="InterPro" id="IPR010985">
    <property type="entry name" value="Ribbon_hlx_hlx"/>
</dbReference>
<name>A0A0D0KFN3_AGRTU</name>
<comment type="caution">
    <text evidence="1">The sequence shown here is derived from an EMBL/GenBank/DDBJ whole genome shotgun (WGS) entry which is preliminary data.</text>
</comment>
<proteinExistence type="predicted"/>
<gene>
    <name evidence="1" type="ORF">RU07_23000</name>
</gene>
<dbReference type="Gene3D" id="1.10.1220.10">
    <property type="entry name" value="Met repressor-like"/>
    <property type="match status" value="1"/>
</dbReference>
<dbReference type="SUPFAM" id="SSF47598">
    <property type="entry name" value="Ribbon-helix-helix"/>
    <property type="match status" value="1"/>
</dbReference>